<dbReference type="InterPro" id="IPR009003">
    <property type="entry name" value="Peptidase_S1_PA"/>
</dbReference>
<evidence type="ECO:0008006" key="4">
    <source>
        <dbReference type="Google" id="ProtNLM"/>
    </source>
</evidence>
<dbReference type="InterPro" id="IPR043504">
    <property type="entry name" value="Peptidase_S1_PA_chymotrypsin"/>
</dbReference>
<reference evidence="2" key="1">
    <citation type="submission" date="2020-11" db="EMBL/GenBank/DDBJ databases">
        <title>Sequencing the genomes of 1000 actinobacteria strains.</title>
        <authorList>
            <person name="Klenk H.-P."/>
        </authorList>
    </citation>
    <scope>NUCLEOTIDE SEQUENCE</scope>
    <source>
        <strain evidence="2">DSM 45356</strain>
    </source>
</reference>
<accession>A0A8J7GSI7</accession>
<dbReference type="Gene3D" id="2.40.10.10">
    <property type="entry name" value="Trypsin-like serine proteases"/>
    <property type="match status" value="2"/>
</dbReference>
<gene>
    <name evidence="2" type="ORF">IW245_005354</name>
</gene>
<feature type="signal peptide" evidence="1">
    <location>
        <begin position="1"/>
        <end position="19"/>
    </location>
</feature>
<name>A0A8J7GSI7_9ACTN</name>
<dbReference type="PANTHER" id="PTHR36234:SF5">
    <property type="entry name" value="LYSYL ENDOPEPTIDASE"/>
    <property type="match status" value="1"/>
</dbReference>
<dbReference type="Pfam" id="PF13365">
    <property type="entry name" value="Trypsin_2"/>
    <property type="match status" value="1"/>
</dbReference>
<dbReference type="EMBL" id="JADOUF010000001">
    <property type="protein sequence ID" value="MBG6139160.1"/>
    <property type="molecule type" value="Genomic_DNA"/>
</dbReference>
<feature type="chain" id="PRO_5035261769" description="Serine protease" evidence="1">
    <location>
        <begin position="20"/>
        <end position="439"/>
    </location>
</feature>
<keyword evidence="3" id="KW-1185">Reference proteome</keyword>
<keyword evidence="1" id="KW-0732">Signal</keyword>
<dbReference type="SUPFAM" id="SSF50494">
    <property type="entry name" value="Trypsin-like serine proteases"/>
    <property type="match status" value="1"/>
</dbReference>
<evidence type="ECO:0000256" key="1">
    <source>
        <dbReference type="SAM" id="SignalP"/>
    </source>
</evidence>
<organism evidence="2 3">
    <name type="scientific">Longispora fulva</name>
    <dbReference type="NCBI Taxonomy" id="619741"/>
    <lineage>
        <taxon>Bacteria</taxon>
        <taxon>Bacillati</taxon>
        <taxon>Actinomycetota</taxon>
        <taxon>Actinomycetes</taxon>
        <taxon>Micromonosporales</taxon>
        <taxon>Micromonosporaceae</taxon>
        <taxon>Longispora</taxon>
    </lineage>
</organism>
<dbReference type="AlphaFoldDB" id="A0A8J7GSI7"/>
<evidence type="ECO:0000313" key="3">
    <source>
        <dbReference type="Proteomes" id="UP000622552"/>
    </source>
</evidence>
<proteinExistence type="predicted"/>
<dbReference type="Proteomes" id="UP000622552">
    <property type="component" value="Unassembled WGS sequence"/>
</dbReference>
<sequence>MAVLMGVAMVIVAGGVAEAAITHRQDGPFGMLVASSSAEQQPEQGMASAPGTKVSKAAAKVAKVKPAPSLIGGVEPVHQVLDLLGHQRTELHYAEAEYVKPHFSNLLLLPGQYLKVSDPAGRESRYYGPEGLPLADPASLLDLGKTLSGGPLKGVDTWAMSVPGDTAVLEVVSKRLPTDKLGLPTEKLGGLGVTVDKVARGFSKKELAAKEKPRTESVCKRDDKSDAVCFQSEYPKEFEHAKPVARLLINGVELCTAWRIGANNRMLTNQHCIASQRDVSNTEVWFNYQCEVCGGSKSVPVTKVYGDQFLATDDKLDFSLFTVDDFEAIQPFGYLEFDDRRPDAGEEIYIPQHPGGNAKQIAMTSDVDRGANCKVDDPNFEGYGPGTDVSYFCDTEGGSSGSPVLSRRTHKVVALHHFGGCPNSGVRVDLIQKKLAGKL</sequence>
<protein>
    <recommendedName>
        <fullName evidence="4">Serine protease</fullName>
    </recommendedName>
</protein>
<dbReference type="PANTHER" id="PTHR36234">
    <property type="entry name" value="LYSYL ENDOPEPTIDASE"/>
    <property type="match status" value="1"/>
</dbReference>
<dbReference type="RefSeq" id="WP_197005844.1">
    <property type="nucleotide sequence ID" value="NZ_BONS01000012.1"/>
</dbReference>
<evidence type="ECO:0000313" key="2">
    <source>
        <dbReference type="EMBL" id="MBG6139160.1"/>
    </source>
</evidence>
<comment type="caution">
    <text evidence="2">The sequence shown here is derived from an EMBL/GenBank/DDBJ whole genome shotgun (WGS) entry which is preliminary data.</text>
</comment>